<dbReference type="EMBL" id="MORL01000311">
    <property type="protein sequence ID" value="OIN55416.1"/>
    <property type="molecule type" value="Genomic_DNA"/>
</dbReference>
<evidence type="ECO:0000313" key="3">
    <source>
        <dbReference type="Proteomes" id="UP000181790"/>
    </source>
</evidence>
<name>A0A1S2VB05_9BACT</name>
<feature type="non-terminal residue" evidence="2">
    <location>
        <position position="125"/>
    </location>
</feature>
<evidence type="ECO:0000313" key="2">
    <source>
        <dbReference type="EMBL" id="OIN55416.1"/>
    </source>
</evidence>
<organism evidence="2 3">
    <name type="scientific">Arsenicibacter rosenii</name>
    <dbReference type="NCBI Taxonomy" id="1750698"/>
    <lineage>
        <taxon>Bacteria</taxon>
        <taxon>Pseudomonadati</taxon>
        <taxon>Bacteroidota</taxon>
        <taxon>Cytophagia</taxon>
        <taxon>Cytophagales</taxon>
        <taxon>Spirosomataceae</taxon>
        <taxon>Arsenicibacter</taxon>
    </lineage>
</organism>
<dbReference type="NCBIfam" id="TIGR01760">
    <property type="entry name" value="tape_meas_TP901"/>
    <property type="match status" value="1"/>
</dbReference>
<sequence length="125" mass="13112">EYLKNQAKETGPQFGMTAADMLKAYQLMGSAKPELLANKEALAETTKEAIILAKAGKMDLAEAAKVTAESLNQWGAKSDQARRFINVMAAGAKEGAAEINEMSGSLKASGTVAASAKLSFEQTNA</sequence>
<feature type="domain" description="Phage tail tape measure protein" evidence="1">
    <location>
        <begin position="5"/>
        <end position="125"/>
    </location>
</feature>
<accession>A0A1S2VB05</accession>
<dbReference type="AlphaFoldDB" id="A0A1S2VB05"/>
<dbReference type="OrthoDB" id="1219342at2"/>
<feature type="non-terminal residue" evidence="2">
    <location>
        <position position="1"/>
    </location>
</feature>
<dbReference type="Pfam" id="PF10145">
    <property type="entry name" value="PhageMin_Tail"/>
    <property type="match status" value="1"/>
</dbReference>
<dbReference type="InterPro" id="IPR010090">
    <property type="entry name" value="Phage_tape_meas"/>
</dbReference>
<dbReference type="RefSeq" id="WP_071506956.1">
    <property type="nucleotide sequence ID" value="NZ_MORL01000311.1"/>
</dbReference>
<reference evidence="2 3" key="1">
    <citation type="submission" date="2016-10" db="EMBL/GenBank/DDBJ databases">
        <title>Arsenicibacter rosenii gen. nov., sp. nov., an efficient arsenic-methylating bacterium isolated from an arsenic-contaminated paddy soil.</title>
        <authorList>
            <person name="Huang K."/>
        </authorList>
    </citation>
    <scope>NUCLEOTIDE SEQUENCE [LARGE SCALE GENOMIC DNA]</scope>
    <source>
        <strain evidence="2 3">SM-1</strain>
    </source>
</reference>
<evidence type="ECO:0000259" key="1">
    <source>
        <dbReference type="Pfam" id="PF10145"/>
    </source>
</evidence>
<protein>
    <submittedName>
        <fullName evidence="2">Phage tail tape measure protein</fullName>
    </submittedName>
</protein>
<keyword evidence="3" id="KW-1185">Reference proteome</keyword>
<comment type="caution">
    <text evidence="2">The sequence shown here is derived from an EMBL/GenBank/DDBJ whole genome shotgun (WGS) entry which is preliminary data.</text>
</comment>
<dbReference type="Proteomes" id="UP000181790">
    <property type="component" value="Unassembled WGS sequence"/>
</dbReference>
<proteinExistence type="predicted"/>
<gene>
    <name evidence="2" type="ORF">BLX24_31355</name>
</gene>